<feature type="transmembrane region" description="Helical" evidence="1">
    <location>
        <begin position="156"/>
        <end position="174"/>
    </location>
</feature>
<feature type="transmembrane region" description="Helical" evidence="1">
    <location>
        <begin position="127"/>
        <end position="144"/>
    </location>
</feature>
<feature type="transmembrane region" description="Helical" evidence="1">
    <location>
        <begin position="77"/>
        <end position="98"/>
    </location>
</feature>
<organism evidence="2 3">
    <name type="scientific">Holdemania filiformis</name>
    <dbReference type="NCBI Taxonomy" id="61171"/>
    <lineage>
        <taxon>Bacteria</taxon>
        <taxon>Bacillati</taxon>
        <taxon>Bacillota</taxon>
        <taxon>Erysipelotrichia</taxon>
        <taxon>Erysipelotrichales</taxon>
        <taxon>Erysipelotrichaceae</taxon>
        <taxon>Holdemania</taxon>
    </lineage>
</organism>
<comment type="caution">
    <text evidence="2">The sequence shown here is derived from an EMBL/GenBank/DDBJ whole genome shotgun (WGS) entry which is preliminary data.</text>
</comment>
<feature type="transmembrane region" description="Helical" evidence="1">
    <location>
        <begin position="269"/>
        <end position="293"/>
    </location>
</feature>
<proteinExistence type="predicted"/>
<reference evidence="2 3" key="1">
    <citation type="submission" date="2018-08" db="EMBL/GenBank/DDBJ databases">
        <title>A genome reference for cultivated species of the human gut microbiota.</title>
        <authorList>
            <person name="Zou Y."/>
            <person name="Xue W."/>
            <person name="Luo G."/>
        </authorList>
    </citation>
    <scope>NUCLEOTIDE SEQUENCE [LARGE SCALE GENOMIC DNA]</scope>
    <source>
        <strain evidence="2 3">AF24-29</strain>
    </source>
</reference>
<accession>A0A412FRE7</accession>
<evidence type="ECO:0008006" key="4">
    <source>
        <dbReference type="Google" id="ProtNLM"/>
    </source>
</evidence>
<dbReference type="EMBL" id="QRUP01000020">
    <property type="protein sequence ID" value="RGR70686.1"/>
    <property type="molecule type" value="Genomic_DNA"/>
</dbReference>
<keyword evidence="1" id="KW-1133">Transmembrane helix</keyword>
<keyword evidence="3" id="KW-1185">Reference proteome</keyword>
<feature type="transmembrane region" description="Helical" evidence="1">
    <location>
        <begin position="12"/>
        <end position="34"/>
    </location>
</feature>
<dbReference type="Proteomes" id="UP000284178">
    <property type="component" value="Unassembled WGS sequence"/>
</dbReference>
<feature type="transmembrane region" description="Helical" evidence="1">
    <location>
        <begin position="103"/>
        <end position="121"/>
    </location>
</feature>
<feature type="transmembrane region" description="Helical" evidence="1">
    <location>
        <begin position="305"/>
        <end position="326"/>
    </location>
</feature>
<dbReference type="AlphaFoldDB" id="A0A412FRE7"/>
<dbReference type="RefSeq" id="WP_117895747.1">
    <property type="nucleotide sequence ID" value="NZ_CABJCV010000020.1"/>
</dbReference>
<sequence>MHKNLHDLKVFKIVLFSIVISFLFCIMFISSSSIPKGDDLVFHLNRINSLSYSLQNGDFYPYIFHNQNFGYGYASPIFYSILFLYPASFLNCLGFSVIESYKIMILLCTFLTCLTTAYFLTAFTKNTFSISVGIIFYIFSGYRITDCYTRGALGEIFAFIFLPLILYGIFDIFYDTHKKWQVLTIGYTGLLLSHNISFFLGCCLFLSFFSLNVKKTVTNQQIRFSIYKAISFSIGLTAFFLFPMLEQINTLTIANNIPPSSEVLKLQDILGLLNGTYIYTPGIITILIPFMQFRKLKKYPFLKHCYIIGIFSILLTMFTALWNIPALGFIQFPWRLILLSCILMIPSFVFIFEQLKYSRKMILLIMELIFIIYYFNAQSSLPLLSNISDPQLNIDKLVTTFGDDVNFCSSELAHGEYLPNKEYDYRFSKRKINTNPSAMVEIPFTEKYNEIIFNSLSTAKPTTYIIPLTYYKGYIIEINNTTLYPYPDCENAFVTFVLDDNYADEEIKISYKGTRIQKLSSLLSIMTSIIFGAFLLNKKYKQRS</sequence>
<feature type="transmembrane region" description="Helical" evidence="1">
    <location>
        <begin position="194"/>
        <end position="213"/>
    </location>
</feature>
<evidence type="ECO:0000313" key="2">
    <source>
        <dbReference type="EMBL" id="RGR70686.1"/>
    </source>
</evidence>
<protein>
    <recommendedName>
        <fullName evidence="4">Membrane protein 6-pyruvoyl-tetrahydropterin synthase-related domain-containing protein</fullName>
    </recommendedName>
</protein>
<name>A0A412FRE7_9FIRM</name>
<evidence type="ECO:0000313" key="3">
    <source>
        <dbReference type="Proteomes" id="UP000284178"/>
    </source>
</evidence>
<gene>
    <name evidence="2" type="ORF">DWY25_13930</name>
</gene>
<keyword evidence="1" id="KW-0472">Membrane</keyword>
<feature type="transmembrane region" description="Helical" evidence="1">
    <location>
        <begin position="332"/>
        <end position="352"/>
    </location>
</feature>
<feature type="transmembrane region" description="Helical" evidence="1">
    <location>
        <begin position="225"/>
        <end position="245"/>
    </location>
</feature>
<dbReference type="GeneID" id="83016496"/>
<evidence type="ECO:0000256" key="1">
    <source>
        <dbReference type="SAM" id="Phobius"/>
    </source>
</evidence>
<feature type="transmembrane region" description="Helical" evidence="1">
    <location>
        <begin position="519"/>
        <end position="536"/>
    </location>
</feature>
<keyword evidence="1" id="KW-0812">Transmembrane</keyword>